<dbReference type="NCBIfam" id="TIGR00421">
    <property type="entry name" value="ubiX_pad"/>
    <property type="match status" value="1"/>
</dbReference>
<dbReference type="FunFam" id="3.40.50.1950:FF:000001">
    <property type="entry name" value="Flavin prenyltransferase UbiX"/>
    <property type="match status" value="1"/>
</dbReference>
<evidence type="ECO:0000256" key="3">
    <source>
        <dbReference type="ARBA" id="ARBA00022643"/>
    </source>
</evidence>
<reference evidence="9" key="2">
    <citation type="submission" date="2021-04" db="EMBL/GenBank/DDBJ databases">
        <authorList>
            <person name="Gilroy R."/>
        </authorList>
    </citation>
    <scope>NUCLEOTIDE SEQUENCE</scope>
    <source>
        <strain evidence="9">B5-657</strain>
    </source>
</reference>
<proteinExistence type="inferred from homology"/>
<dbReference type="Gene3D" id="3.40.50.1950">
    <property type="entry name" value="Flavin prenyltransferase-like"/>
    <property type="match status" value="1"/>
</dbReference>
<dbReference type="EC" id="2.5.1.129" evidence="7"/>
<dbReference type="InterPro" id="IPR003382">
    <property type="entry name" value="Flavoprotein"/>
</dbReference>
<sequence length="188" mass="20789">MKDRIIVGVSGASGVIMAIELLKQLQKHSSIETHLVYSKAAQMTLGLETHYKIEEMCSLADVVYDNHNIGASIASGSFKTKGMIVLPCSMKTVAGIACGYSDSLLLRAADVILKERRKLILGVRECPFSTIHLENMHKLSSMGAIIMPLMLSFYNQPDSLDACIKHMIGKILDQFEIEGEKFIRWEGV</sequence>
<keyword evidence="4 7" id="KW-0808">Transferase</keyword>
<dbReference type="GO" id="GO:0106141">
    <property type="term" value="F:flavin prenyltransferase activity"/>
    <property type="evidence" value="ECO:0007669"/>
    <property type="project" value="UniProtKB-EC"/>
</dbReference>
<dbReference type="GO" id="GO:0016831">
    <property type="term" value="F:carboxy-lyase activity"/>
    <property type="evidence" value="ECO:0007669"/>
    <property type="project" value="TreeGrafter"/>
</dbReference>
<keyword evidence="2 7" id="KW-0285">Flavoprotein</keyword>
<dbReference type="Proteomes" id="UP000824229">
    <property type="component" value="Unassembled WGS sequence"/>
</dbReference>
<dbReference type="EMBL" id="JAHLFQ010000045">
    <property type="protein sequence ID" value="MBU3803607.1"/>
    <property type="molecule type" value="Genomic_DNA"/>
</dbReference>
<comment type="function">
    <text evidence="7">Flavin prenyltransferase that catalyzes the synthesis of the prenylated FMN cofactor (prenyl-FMN) for 4-hydroxy-3-polyprenylbenzoic acid decarboxylase UbiD. The prenyltransferase is metal-independent and links a dimethylallyl moiety from dimethylallyl monophosphate (DMAP) to the flavin N5 and C6 atoms of FMN.</text>
</comment>
<dbReference type="InterPro" id="IPR004507">
    <property type="entry name" value="UbiX-like"/>
</dbReference>
<evidence type="ECO:0000313" key="9">
    <source>
        <dbReference type="EMBL" id="MBU3803607.1"/>
    </source>
</evidence>
<comment type="caution">
    <text evidence="9">The sequence shown here is derived from an EMBL/GenBank/DDBJ whole genome shotgun (WGS) entry which is preliminary data.</text>
</comment>
<evidence type="ECO:0000256" key="6">
    <source>
        <dbReference type="ARBA" id="ARBA00060793"/>
    </source>
</evidence>
<feature type="binding site" evidence="7">
    <location>
        <position position="38"/>
    </location>
    <ligand>
        <name>FMN</name>
        <dbReference type="ChEBI" id="CHEBI:58210"/>
    </ligand>
</feature>
<dbReference type="PANTHER" id="PTHR43374:SF1">
    <property type="entry name" value="FLAVIN PRENYLTRANSFERASE PAD1, MITOCHONDRIAL"/>
    <property type="match status" value="1"/>
</dbReference>
<evidence type="ECO:0000256" key="1">
    <source>
        <dbReference type="ARBA" id="ARBA00022602"/>
    </source>
</evidence>
<organism evidence="9 10">
    <name type="scientific">Candidatus Cellulosilyticum pullistercoris</name>
    <dbReference type="NCBI Taxonomy" id="2838521"/>
    <lineage>
        <taxon>Bacteria</taxon>
        <taxon>Bacillati</taxon>
        <taxon>Bacillota</taxon>
        <taxon>Clostridia</taxon>
        <taxon>Lachnospirales</taxon>
        <taxon>Cellulosilyticaceae</taxon>
        <taxon>Cellulosilyticum</taxon>
    </lineage>
</organism>
<feature type="binding site" evidence="7">
    <location>
        <begin position="89"/>
        <end position="92"/>
    </location>
    <ligand>
        <name>FMN</name>
        <dbReference type="ChEBI" id="CHEBI:58210"/>
    </ligand>
</feature>
<feature type="domain" description="Flavoprotein" evidence="8">
    <location>
        <begin position="4"/>
        <end position="175"/>
    </location>
</feature>
<feature type="binding site" evidence="7">
    <location>
        <position position="154"/>
    </location>
    <ligand>
        <name>dimethylallyl phosphate</name>
        <dbReference type="ChEBI" id="CHEBI:88052"/>
    </ligand>
</feature>
<evidence type="ECO:0000256" key="2">
    <source>
        <dbReference type="ARBA" id="ARBA00022630"/>
    </source>
</evidence>
<dbReference type="InterPro" id="IPR036551">
    <property type="entry name" value="Flavin_trans-like"/>
</dbReference>
<dbReference type="PANTHER" id="PTHR43374">
    <property type="entry name" value="FLAVIN PRENYLTRANSFERASE"/>
    <property type="match status" value="1"/>
</dbReference>
<feature type="binding site" evidence="7">
    <location>
        <begin position="11"/>
        <end position="13"/>
    </location>
    <ligand>
        <name>FMN</name>
        <dbReference type="ChEBI" id="CHEBI:58210"/>
    </ligand>
</feature>
<name>A0A9E2KBF0_9FIRM</name>
<evidence type="ECO:0000256" key="4">
    <source>
        <dbReference type="ARBA" id="ARBA00022679"/>
    </source>
</evidence>
<accession>A0A9E2KBF0</accession>
<dbReference type="HAMAP" id="MF_01984">
    <property type="entry name" value="ubiX_pad"/>
    <property type="match status" value="1"/>
</dbReference>
<dbReference type="AlphaFoldDB" id="A0A9E2KBF0"/>
<keyword evidence="3 7" id="KW-0288">FMN</keyword>
<comment type="similarity">
    <text evidence="6 7">Belongs to the UbiX/PAD1 family.</text>
</comment>
<feature type="binding site" evidence="7">
    <location>
        <position position="170"/>
    </location>
    <ligand>
        <name>dimethylallyl phosphate</name>
        <dbReference type="ChEBI" id="CHEBI:88052"/>
    </ligand>
</feature>
<reference evidence="9" key="1">
    <citation type="journal article" date="2021" name="PeerJ">
        <title>Extensive microbial diversity within the chicken gut microbiome revealed by metagenomics and culture.</title>
        <authorList>
            <person name="Gilroy R."/>
            <person name="Ravi A."/>
            <person name="Getino M."/>
            <person name="Pursley I."/>
            <person name="Horton D.L."/>
            <person name="Alikhan N.F."/>
            <person name="Baker D."/>
            <person name="Gharbi K."/>
            <person name="Hall N."/>
            <person name="Watson M."/>
            <person name="Adriaenssens E.M."/>
            <person name="Foster-Nyarko E."/>
            <person name="Jarju S."/>
            <person name="Secka A."/>
            <person name="Antonio M."/>
            <person name="Oren A."/>
            <person name="Chaudhuri R.R."/>
            <person name="La Ragione R."/>
            <person name="Hildebrand F."/>
            <person name="Pallen M.J."/>
        </authorList>
    </citation>
    <scope>NUCLEOTIDE SEQUENCE</scope>
    <source>
        <strain evidence="9">B5-657</strain>
    </source>
</reference>
<evidence type="ECO:0000256" key="7">
    <source>
        <dbReference type="HAMAP-Rule" id="MF_01984"/>
    </source>
</evidence>
<comment type="caution">
    <text evidence="7">Lacks conserved residue(s) required for the propagation of feature annotation.</text>
</comment>
<keyword evidence="1 7" id="KW-0637">Prenyltransferase</keyword>
<dbReference type="NCBIfam" id="NF004685">
    <property type="entry name" value="PRK06029.1"/>
    <property type="match status" value="1"/>
</dbReference>
<feature type="binding site" evidence="7">
    <location>
        <position position="124"/>
    </location>
    <ligand>
        <name>FMN</name>
        <dbReference type="ChEBI" id="CHEBI:58210"/>
    </ligand>
</feature>
<dbReference type="Pfam" id="PF02441">
    <property type="entry name" value="Flavoprotein"/>
    <property type="match status" value="1"/>
</dbReference>
<dbReference type="SUPFAM" id="SSF52507">
    <property type="entry name" value="Homo-oligomeric flavin-containing Cys decarboxylases, HFCD"/>
    <property type="match status" value="1"/>
</dbReference>
<protein>
    <recommendedName>
        <fullName evidence="7">Flavin prenyltransferase UbiX</fullName>
        <ecNumber evidence="7">2.5.1.129</ecNumber>
    </recommendedName>
</protein>
<evidence type="ECO:0000313" key="10">
    <source>
        <dbReference type="Proteomes" id="UP000824229"/>
    </source>
</evidence>
<evidence type="ECO:0000259" key="8">
    <source>
        <dbReference type="Pfam" id="PF02441"/>
    </source>
</evidence>
<gene>
    <name evidence="7" type="primary">ubiX</name>
    <name evidence="9" type="ORF">H9872_02450</name>
</gene>
<comment type="catalytic activity">
    <reaction evidence="5 7">
        <text>dimethylallyl phosphate + FMNH2 = prenylated FMNH2 + phosphate</text>
        <dbReference type="Rhea" id="RHEA:37743"/>
        <dbReference type="ChEBI" id="CHEBI:43474"/>
        <dbReference type="ChEBI" id="CHEBI:57618"/>
        <dbReference type="ChEBI" id="CHEBI:87467"/>
        <dbReference type="ChEBI" id="CHEBI:88052"/>
        <dbReference type="EC" id="2.5.1.129"/>
    </reaction>
</comment>
<evidence type="ECO:0000256" key="5">
    <source>
        <dbReference type="ARBA" id="ARBA00050612"/>
    </source>
</evidence>